<feature type="region of interest" description="Disordered" evidence="1">
    <location>
        <begin position="153"/>
        <end position="191"/>
    </location>
</feature>
<protein>
    <submittedName>
        <fullName evidence="2">Uncharacterized protein</fullName>
    </submittedName>
</protein>
<dbReference type="AlphaFoldDB" id="A0AAV0B5E0"/>
<proteinExistence type="predicted"/>
<organism evidence="2 3">
    <name type="scientific">Phakopsora pachyrhizi</name>
    <name type="common">Asian soybean rust disease fungus</name>
    <dbReference type="NCBI Taxonomy" id="170000"/>
    <lineage>
        <taxon>Eukaryota</taxon>
        <taxon>Fungi</taxon>
        <taxon>Dikarya</taxon>
        <taxon>Basidiomycota</taxon>
        <taxon>Pucciniomycotina</taxon>
        <taxon>Pucciniomycetes</taxon>
        <taxon>Pucciniales</taxon>
        <taxon>Phakopsoraceae</taxon>
        <taxon>Phakopsora</taxon>
    </lineage>
</organism>
<gene>
    <name evidence="2" type="ORF">PPACK8108_LOCUS11569</name>
</gene>
<keyword evidence="3" id="KW-1185">Reference proteome</keyword>
<feature type="compositionally biased region" description="Basic and acidic residues" evidence="1">
    <location>
        <begin position="166"/>
        <end position="191"/>
    </location>
</feature>
<comment type="caution">
    <text evidence="2">The sequence shown here is derived from an EMBL/GenBank/DDBJ whole genome shotgun (WGS) entry which is preliminary data.</text>
</comment>
<evidence type="ECO:0000313" key="3">
    <source>
        <dbReference type="Proteomes" id="UP001153365"/>
    </source>
</evidence>
<accession>A0AAV0B5E0</accession>
<dbReference type="EMBL" id="CALTRL010002683">
    <property type="protein sequence ID" value="CAH7676433.1"/>
    <property type="molecule type" value="Genomic_DNA"/>
</dbReference>
<evidence type="ECO:0000256" key="1">
    <source>
        <dbReference type="SAM" id="MobiDB-lite"/>
    </source>
</evidence>
<dbReference type="Proteomes" id="UP001153365">
    <property type="component" value="Unassembled WGS sequence"/>
</dbReference>
<name>A0AAV0B5E0_PHAPC</name>
<evidence type="ECO:0000313" key="2">
    <source>
        <dbReference type="EMBL" id="CAH7676433.1"/>
    </source>
</evidence>
<sequence length="383" mass="44449">MKNLQEDQTLILTQTPEVYHLHQGDIYHTTTEQDLQETSQKPLVKRTIQPSKISPETIAWSRRYHYQMPKFPKSSTPSDPEKSHRQGYGEDIFTDEYQRDIMKEDYKIPEAVIESTSFIEEKWSTLELTPETADDDHLKDFFKEGGQYIVEEEEDQSYHSAEADESGEKPIAEGADDKESEEDKYHQLPKDLVTDTKTELLKILTPEETVEDRKELEQTKAEGFEKMIEIESQQLEQKELKEKLEDVKPVVKKSREKFKEGVSDSEWNPGGVLGFCGLSCGWDSGNGSKLEDFMMGNKLELNSKIKDYDLFRLIEGVKIQVKECFEEFAKELKRVKKLLRMKEEREIKATENVMMAEDLKDMTEDLVRIISANSIQSLLSKDH</sequence>
<reference evidence="2" key="1">
    <citation type="submission" date="2022-06" db="EMBL/GenBank/DDBJ databases">
        <authorList>
            <consortium name="SYNGENTA / RWTH Aachen University"/>
        </authorList>
    </citation>
    <scope>NUCLEOTIDE SEQUENCE</scope>
</reference>